<name>A0A0B1TLE7_OESDE</name>
<evidence type="ECO:0000256" key="1">
    <source>
        <dbReference type="SAM" id="MobiDB-lite"/>
    </source>
</evidence>
<feature type="region of interest" description="Disordered" evidence="1">
    <location>
        <begin position="19"/>
        <end position="53"/>
    </location>
</feature>
<keyword evidence="3" id="KW-1185">Reference proteome</keyword>
<dbReference type="OrthoDB" id="5843584at2759"/>
<dbReference type="EMBL" id="KN549557">
    <property type="protein sequence ID" value="KHJ96931.1"/>
    <property type="molecule type" value="Genomic_DNA"/>
</dbReference>
<dbReference type="Proteomes" id="UP000053660">
    <property type="component" value="Unassembled WGS sequence"/>
</dbReference>
<gene>
    <name evidence="2" type="ORF">OESDEN_03100</name>
</gene>
<feature type="compositionally biased region" description="Polar residues" evidence="1">
    <location>
        <begin position="36"/>
        <end position="45"/>
    </location>
</feature>
<sequence length="96" mass="11224">MSPEMQEMTATCSAYEHMNAAEHMRGKSPNKVDNWRGSNDQTQYRRNIKDENNDDFANAVDKMSRAGYKGEYGHHEVPEEDKIKLDALYMQMLFFQ</sequence>
<reference evidence="2 3" key="1">
    <citation type="submission" date="2014-03" db="EMBL/GenBank/DDBJ databases">
        <title>Draft genome of the hookworm Oesophagostomum dentatum.</title>
        <authorList>
            <person name="Mitreva M."/>
        </authorList>
    </citation>
    <scope>NUCLEOTIDE SEQUENCE [LARGE SCALE GENOMIC DNA]</scope>
    <source>
        <strain evidence="2 3">OD-Hann</strain>
    </source>
</reference>
<dbReference type="AlphaFoldDB" id="A0A0B1TLE7"/>
<evidence type="ECO:0000313" key="3">
    <source>
        <dbReference type="Proteomes" id="UP000053660"/>
    </source>
</evidence>
<proteinExistence type="predicted"/>
<organism evidence="2 3">
    <name type="scientific">Oesophagostomum dentatum</name>
    <name type="common">Nodular worm</name>
    <dbReference type="NCBI Taxonomy" id="61180"/>
    <lineage>
        <taxon>Eukaryota</taxon>
        <taxon>Metazoa</taxon>
        <taxon>Ecdysozoa</taxon>
        <taxon>Nematoda</taxon>
        <taxon>Chromadorea</taxon>
        <taxon>Rhabditida</taxon>
        <taxon>Rhabditina</taxon>
        <taxon>Rhabditomorpha</taxon>
        <taxon>Strongyloidea</taxon>
        <taxon>Strongylidae</taxon>
        <taxon>Oesophagostomum</taxon>
    </lineage>
</organism>
<accession>A0A0B1TLE7</accession>
<protein>
    <submittedName>
        <fullName evidence="2">Uncharacterized protein</fullName>
    </submittedName>
</protein>
<evidence type="ECO:0000313" key="2">
    <source>
        <dbReference type="EMBL" id="KHJ96931.1"/>
    </source>
</evidence>